<dbReference type="Pfam" id="PF00076">
    <property type="entry name" value="RRM_1"/>
    <property type="match status" value="2"/>
</dbReference>
<dbReference type="GO" id="GO:0003723">
    <property type="term" value="F:RNA binding"/>
    <property type="evidence" value="ECO:0007669"/>
    <property type="project" value="UniProtKB-UniRule"/>
</dbReference>
<dbReference type="SMART" id="SM00360">
    <property type="entry name" value="RRM"/>
    <property type="match status" value="2"/>
</dbReference>
<feature type="region of interest" description="Disordered" evidence="4">
    <location>
        <begin position="250"/>
        <end position="274"/>
    </location>
</feature>
<accession>A0AAD2G8X6</accession>
<reference evidence="6" key="1">
    <citation type="submission" date="2023-08" db="EMBL/GenBank/DDBJ databases">
        <authorList>
            <person name="Audoor S."/>
            <person name="Bilcke G."/>
        </authorList>
    </citation>
    <scope>NUCLEOTIDE SEQUENCE</scope>
</reference>
<evidence type="ECO:0000256" key="3">
    <source>
        <dbReference type="PROSITE-ProRule" id="PRU00176"/>
    </source>
</evidence>
<dbReference type="EMBL" id="CAKOGP040002280">
    <property type="protein sequence ID" value="CAJ1966412.1"/>
    <property type="molecule type" value="Genomic_DNA"/>
</dbReference>
<name>A0AAD2G8X6_9STRA</name>
<dbReference type="PROSITE" id="PS50102">
    <property type="entry name" value="RRM"/>
    <property type="match status" value="2"/>
</dbReference>
<organism evidence="6 7">
    <name type="scientific">Cylindrotheca closterium</name>
    <dbReference type="NCBI Taxonomy" id="2856"/>
    <lineage>
        <taxon>Eukaryota</taxon>
        <taxon>Sar</taxon>
        <taxon>Stramenopiles</taxon>
        <taxon>Ochrophyta</taxon>
        <taxon>Bacillariophyta</taxon>
        <taxon>Bacillariophyceae</taxon>
        <taxon>Bacillariophycidae</taxon>
        <taxon>Bacillariales</taxon>
        <taxon>Bacillariaceae</taxon>
        <taxon>Cylindrotheca</taxon>
    </lineage>
</organism>
<protein>
    <recommendedName>
        <fullName evidence="5">RRM domain-containing protein</fullName>
    </recommendedName>
</protein>
<dbReference type="InterPro" id="IPR035979">
    <property type="entry name" value="RBD_domain_sf"/>
</dbReference>
<dbReference type="PANTHER" id="PTHR23236:SF119">
    <property type="entry name" value="NUCLEAR RNA-BINDING PROTEIN SART-3"/>
    <property type="match status" value="1"/>
</dbReference>
<dbReference type="InterPro" id="IPR012677">
    <property type="entry name" value="Nucleotide-bd_a/b_plait_sf"/>
</dbReference>
<evidence type="ECO:0000259" key="5">
    <source>
        <dbReference type="PROSITE" id="PS50102"/>
    </source>
</evidence>
<evidence type="ECO:0000256" key="1">
    <source>
        <dbReference type="ARBA" id="ARBA00022737"/>
    </source>
</evidence>
<dbReference type="PANTHER" id="PTHR23236">
    <property type="entry name" value="EUKARYOTIC TRANSLATION INITIATION FACTOR 4B/4H"/>
    <property type="match status" value="1"/>
</dbReference>
<gene>
    <name evidence="6" type="ORF">CYCCA115_LOCUS21996</name>
</gene>
<keyword evidence="1" id="KW-0677">Repeat</keyword>
<evidence type="ECO:0000313" key="7">
    <source>
        <dbReference type="Proteomes" id="UP001295423"/>
    </source>
</evidence>
<evidence type="ECO:0000313" key="6">
    <source>
        <dbReference type="EMBL" id="CAJ1966412.1"/>
    </source>
</evidence>
<keyword evidence="2 3" id="KW-0694">RNA-binding</keyword>
<feature type="compositionally biased region" description="Basic and acidic residues" evidence="4">
    <location>
        <begin position="262"/>
        <end position="274"/>
    </location>
</feature>
<dbReference type="Gene3D" id="3.30.70.330">
    <property type="match status" value="2"/>
</dbReference>
<dbReference type="AlphaFoldDB" id="A0AAD2G8X6"/>
<feature type="domain" description="RRM" evidence="5">
    <location>
        <begin position="66"/>
        <end position="145"/>
    </location>
</feature>
<proteinExistence type="predicted"/>
<feature type="compositionally biased region" description="Basic residues" evidence="4">
    <location>
        <begin position="30"/>
        <end position="40"/>
    </location>
</feature>
<evidence type="ECO:0000256" key="4">
    <source>
        <dbReference type="SAM" id="MobiDB-lite"/>
    </source>
</evidence>
<feature type="region of interest" description="Disordered" evidence="4">
    <location>
        <begin position="1"/>
        <end position="61"/>
    </location>
</feature>
<keyword evidence="7" id="KW-1185">Reference proteome</keyword>
<feature type="domain" description="RRM" evidence="5">
    <location>
        <begin position="166"/>
        <end position="248"/>
    </location>
</feature>
<sequence length="274" mass="30493">MGEDDDSDNEQKPNPEEEDNGAGDASEAPKRKRKRKRKKKGTENEGDDGQEGDAVDQQHSQNSVECTVYVEGIPFEAKPDQVKEFFASHGIEDVKEMRLPTWQDSGRLRGYGHVLFGSESSFKKALELSGKYLQKRYLTIQAANAPKGGGDNRPRVSLDPPPEGCATLFVHNLPYGATEDEVSEVFGKHGDIADDGVRIARNSVTRQSKGFAYVEFQSADDAQKVMKACAKRAFSVGGRMVRLDYDTGRMKGSYRSQTGRLYTKEQSEKRQKTN</sequence>
<dbReference type="SUPFAM" id="SSF54928">
    <property type="entry name" value="RNA-binding domain, RBD"/>
    <property type="match status" value="2"/>
</dbReference>
<dbReference type="Proteomes" id="UP001295423">
    <property type="component" value="Unassembled WGS sequence"/>
</dbReference>
<dbReference type="InterPro" id="IPR000504">
    <property type="entry name" value="RRM_dom"/>
</dbReference>
<evidence type="ECO:0000256" key="2">
    <source>
        <dbReference type="ARBA" id="ARBA00022884"/>
    </source>
</evidence>
<comment type="caution">
    <text evidence="6">The sequence shown here is derived from an EMBL/GenBank/DDBJ whole genome shotgun (WGS) entry which is preliminary data.</text>
</comment>
<feature type="compositionally biased region" description="Acidic residues" evidence="4">
    <location>
        <begin position="44"/>
        <end position="54"/>
    </location>
</feature>